<gene>
    <name evidence="3" type="ORF">ACFQVC_21555</name>
</gene>
<accession>A0ABW2JN95</accession>
<comment type="caution">
    <text evidence="3">The sequence shown here is derived from an EMBL/GenBank/DDBJ whole genome shotgun (WGS) entry which is preliminary data.</text>
</comment>
<keyword evidence="1" id="KW-1133">Transmembrane helix</keyword>
<feature type="domain" description="TadE-like" evidence="2">
    <location>
        <begin position="13"/>
        <end position="55"/>
    </location>
</feature>
<reference evidence="4" key="1">
    <citation type="journal article" date="2019" name="Int. J. Syst. Evol. Microbiol.">
        <title>The Global Catalogue of Microorganisms (GCM) 10K type strain sequencing project: providing services to taxonomists for standard genome sequencing and annotation.</title>
        <authorList>
            <consortium name="The Broad Institute Genomics Platform"/>
            <consortium name="The Broad Institute Genome Sequencing Center for Infectious Disease"/>
            <person name="Wu L."/>
            <person name="Ma J."/>
        </authorList>
    </citation>
    <scope>NUCLEOTIDE SEQUENCE [LARGE SCALE GENOMIC DNA]</scope>
    <source>
        <strain evidence="4">SYNS20</strain>
    </source>
</reference>
<dbReference type="EMBL" id="JBHTCF010000009">
    <property type="protein sequence ID" value="MFC7306805.1"/>
    <property type="molecule type" value="Genomic_DNA"/>
</dbReference>
<dbReference type="Pfam" id="PF07811">
    <property type="entry name" value="TadE"/>
    <property type="match status" value="1"/>
</dbReference>
<organism evidence="3 4">
    <name type="scientific">Streptomyces monticola</name>
    <dbReference type="NCBI Taxonomy" id="2666263"/>
    <lineage>
        <taxon>Bacteria</taxon>
        <taxon>Bacillati</taxon>
        <taxon>Actinomycetota</taxon>
        <taxon>Actinomycetes</taxon>
        <taxon>Kitasatosporales</taxon>
        <taxon>Streptomycetaceae</taxon>
        <taxon>Streptomyces</taxon>
    </lineage>
</organism>
<dbReference type="RefSeq" id="WP_381833143.1">
    <property type="nucleotide sequence ID" value="NZ_JBHTCF010000009.1"/>
</dbReference>
<dbReference type="Proteomes" id="UP001596523">
    <property type="component" value="Unassembled WGS sequence"/>
</dbReference>
<keyword evidence="1" id="KW-0812">Transmembrane</keyword>
<sequence length="142" mass="14073">MRRLCGRSVSDSGSAAVELVLAVPLLVLCMFVVVGLGRLVGARLAVNDAAYQAARAASLARTPGEAGSAAEAAARSSLAGRGSTCGAFSVRTHGGGGAPGGVVRVRVTCHADLGELTMSGLPGRVAVAGDAVSPVDRFRSSP</sequence>
<evidence type="ECO:0000313" key="3">
    <source>
        <dbReference type="EMBL" id="MFC7306805.1"/>
    </source>
</evidence>
<evidence type="ECO:0000313" key="4">
    <source>
        <dbReference type="Proteomes" id="UP001596523"/>
    </source>
</evidence>
<feature type="transmembrane region" description="Helical" evidence="1">
    <location>
        <begin position="20"/>
        <end position="40"/>
    </location>
</feature>
<keyword evidence="4" id="KW-1185">Reference proteome</keyword>
<evidence type="ECO:0000259" key="2">
    <source>
        <dbReference type="Pfam" id="PF07811"/>
    </source>
</evidence>
<dbReference type="InterPro" id="IPR012495">
    <property type="entry name" value="TadE-like_dom"/>
</dbReference>
<protein>
    <submittedName>
        <fullName evidence="3">TadE/TadG family type IV pilus assembly protein</fullName>
    </submittedName>
</protein>
<keyword evidence="1" id="KW-0472">Membrane</keyword>
<proteinExistence type="predicted"/>
<evidence type="ECO:0000256" key="1">
    <source>
        <dbReference type="SAM" id="Phobius"/>
    </source>
</evidence>
<name>A0ABW2JN95_9ACTN</name>